<dbReference type="Proteomes" id="UP001595528">
    <property type="component" value="Unassembled WGS sequence"/>
</dbReference>
<dbReference type="EMBL" id="JBHRTR010000015">
    <property type="protein sequence ID" value="MFC3226593.1"/>
    <property type="molecule type" value="Genomic_DNA"/>
</dbReference>
<dbReference type="SUPFAM" id="SSF50249">
    <property type="entry name" value="Nucleic acid-binding proteins"/>
    <property type="match status" value="1"/>
</dbReference>
<dbReference type="InterPro" id="IPR037278">
    <property type="entry name" value="ARFGAP/RecO"/>
</dbReference>
<reference evidence="10" key="1">
    <citation type="journal article" date="2019" name="Int. J. Syst. Evol. Microbiol.">
        <title>The Global Catalogue of Microorganisms (GCM) 10K type strain sequencing project: providing services to taxonomists for standard genome sequencing and annotation.</title>
        <authorList>
            <consortium name="The Broad Institute Genomics Platform"/>
            <consortium name="The Broad Institute Genome Sequencing Center for Infectious Disease"/>
            <person name="Wu L."/>
            <person name="Ma J."/>
        </authorList>
    </citation>
    <scope>NUCLEOTIDE SEQUENCE [LARGE SCALE GENOMIC DNA]</scope>
    <source>
        <strain evidence="10">KCTC 42964</strain>
    </source>
</reference>
<evidence type="ECO:0000256" key="2">
    <source>
        <dbReference type="ARBA" id="ARBA00021310"/>
    </source>
</evidence>
<evidence type="ECO:0000256" key="1">
    <source>
        <dbReference type="ARBA" id="ARBA00007452"/>
    </source>
</evidence>
<dbReference type="RefSeq" id="WP_379898635.1">
    <property type="nucleotide sequence ID" value="NZ_JBHRTR010000015.1"/>
</dbReference>
<evidence type="ECO:0000313" key="10">
    <source>
        <dbReference type="Proteomes" id="UP001595528"/>
    </source>
</evidence>
<keyword evidence="4 7" id="KW-0233">DNA recombination</keyword>
<evidence type="ECO:0000256" key="5">
    <source>
        <dbReference type="ARBA" id="ARBA00023204"/>
    </source>
</evidence>
<comment type="similarity">
    <text evidence="1 7">Belongs to the RecO family.</text>
</comment>
<accession>A0ABV7KW47</accession>
<dbReference type="SUPFAM" id="SSF57863">
    <property type="entry name" value="ArfGap/RecO-like zinc finger"/>
    <property type="match status" value="1"/>
</dbReference>
<dbReference type="InterPro" id="IPR012340">
    <property type="entry name" value="NA-bd_OB-fold"/>
</dbReference>
<dbReference type="InterPro" id="IPR042242">
    <property type="entry name" value="RecO_C"/>
</dbReference>
<dbReference type="PANTHER" id="PTHR33991:SF1">
    <property type="entry name" value="DNA REPAIR PROTEIN RECO"/>
    <property type="match status" value="1"/>
</dbReference>
<dbReference type="Pfam" id="PF02565">
    <property type="entry name" value="RecO_C"/>
    <property type="match status" value="1"/>
</dbReference>
<keyword evidence="3 7" id="KW-0227">DNA damage</keyword>
<dbReference type="HAMAP" id="MF_00201">
    <property type="entry name" value="RecO"/>
    <property type="match status" value="1"/>
</dbReference>
<dbReference type="Gene3D" id="1.20.1440.120">
    <property type="entry name" value="Recombination protein O, C-terminal domain"/>
    <property type="match status" value="1"/>
</dbReference>
<organism evidence="9 10">
    <name type="scientific">Marinibaculum pumilum</name>
    <dbReference type="NCBI Taxonomy" id="1766165"/>
    <lineage>
        <taxon>Bacteria</taxon>
        <taxon>Pseudomonadati</taxon>
        <taxon>Pseudomonadota</taxon>
        <taxon>Alphaproteobacteria</taxon>
        <taxon>Rhodospirillales</taxon>
        <taxon>Rhodospirillaceae</taxon>
        <taxon>Marinibaculum</taxon>
    </lineage>
</organism>
<evidence type="ECO:0000256" key="3">
    <source>
        <dbReference type="ARBA" id="ARBA00022763"/>
    </source>
</evidence>
<gene>
    <name evidence="7 9" type="primary">recO</name>
    <name evidence="9" type="ORF">ACFOGJ_05085</name>
</gene>
<feature type="domain" description="DNA replication/recombination mediator RecO N-terminal" evidence="8">
    <location>
        <begin position="1"/>
        <end position="65"/>
    </location>
</feature>
<evidence type="ECO:0000259" key="8">
    <source>
        <dbReference type="Pfam" id="PF11967"/>
    </source>
</evidence>
<dbReference type="NCBIfam" id="TIGR00613">
    <property type="entry name" value="reco"/>
    <property type="match status" value="1"/>
</dbReference>
<evidence type="ECO:0000256" key="7">
    <source>
        <dbReference type="HAMAP-Rule" id="MF_00201"/>
    </source>
</evidence>
<sequence>MEWHDRGLVLSRRPYGDSGAVVSLLTAEHGRHAGLLRGARSARGIDVGARVDAVWRARLAEHLGNWRLEPVGAPAGPLLRDRLALAALVSACAVADAALPEREPHPDLFAATEALFDVIAERPPGWPAVLVRWELGLLQSLGYGLALDRCAVTGEGGAGPSGGLTHVSPRTGRAVSAAAAAPYRERLLALPRFLRLGQGPLDSAPQPAEVVQGLDLTGHFLERRLFGAGGRGIPAARAQFVTRCRRLAAGGEDSLSRPPADGPEGDI</sequence>
<dbReference type="PANTHER" id="PTHR33991">
    <property type="entry name" value="DNA REPAIR PROTEIN RECO"/>
    <property type="match status" value="1"/>
</dbReference>
<dbReference type="Pfam" id="PF11967">
    <property type="entry name" value="RecO_N"/>
    <property type="match status" value="1"/>
</dbReference>
<dbReference type="Gene3D" id="2.40.50.140">
    <property type="entry name" value="Nucleic acid-binding proteins"/>
    <property type="match status" value="1"/>
</dbReference>
<comment type="caution">
    <text evidence="9">The sequence shown here is derived from an EMBL/GenBank/DDBJ whole genome shotgun (WGS) entry which is preliminary data.</text>
</comment>
<protein>
    <recommendedName>
        <fullName evidence="2 7">DNA repair protein RecO</fullName>
    </recommendedName>
    <alternativeName>
        <fullName evidence="6 7">Recombination protein O</fullName>
    </alternativeName>
</protein>
<evidence type="ECO:0000256" key="4">
    <source>
        <dbReference type="ARBA" id="ARBA00023172"/>
    </source>
</evidence>
<keyword evidence="5 7" id="KW-0234">DNA repair</keyword>
<proteinExistence type="inferred from homology"/>
<evidence type="ECO:0000256" key="6">
    <source>
        <dbReference type="ARBA" id="ARBA00033409"/>
    </source>
</evidence>
<evidence type="ECO:0000313" key="9">
    <source>
        <dbReference type="EMBL" id="MFC3226593.1"/>
    </source>
</evidence>
<keyword evidence="10" id="KW-1185">Reference proteome</keyword>
<dbReference type="InterPro" id="IPR003717">
    <property type="entry name" value="RecO"/>
</dbReference>
<name>A0ABV7KW47_9PROT</name>
<dbReference type="InterPro" id="IPR022572">
    <property type="entry name" value="DNA_rep/recomb_RecO_N"/>
</dbReference>
<comment type="function">
    <text evidence="7">Involved in DNA repair and RecF pathway recombination.</text>
</comment>